<dbReference type="GO" id="GO:0005524">
    <property type="term" value="F:ATP binding"/>
    <property type="evidence" value="ECO:0007669"/>
    <property type="project" value="UniProtKB-KW"/>
</dbReference>
<keyword evidence="4" id="KW-0808">Transferase</keyword>
<evidence type="ECO:0000256" key="2">
    <source>
        <dbReference type="ARBA" id="ARBA00022840"/>
    </source>
</evidence>
<evidence type="ECO:0000313" key="5">
    <source>
        <dbReference type="Proteomes" id="UP000694050"/>
    </source>
</evidence>
<dbReference type="Proteomes" id="UP000694050">
    <property type="component" value="Unassembled WGS sequence"/>
</dbReference>
<evidence type="ECO:0000256" key="1">
    <source>
        <dbReference type="ARBA" id="ARBA00022741"/>
    </source>
</evidence>
<gene>
    <name evidence="4" type="primary">lsk1-1</name>
    <name evidence="4" type="ORF">Forpe1208_v017012</name>
</gene>
<keyword evidence="1" id="KW-0547">Nucleotide-binding</keyword>
<name>A0A8J5NG57_FUSOX</name>
<organism evidence="4 5">
    <name type="scientific">Fusarium oxysporum f. sp. rapae</name>
    <dbReference type="NCBI Taxonomy" id="485398"/>
    <lineage>
        <taxon>Eukaryota</taxon>
        <taxon>Fungi</taxon>
        <taxon>Dikarya</taxon>
        <taxon>Ascomycota</taxon>
        <taxon>Pezizomycotina</taxon>
        <taxon>Sordariomycetes</taxon>
        <taxon>Hypocreomycetidae</taxon>
        <taxon>Hypocreales</taxon>
        <taxon>Nectriaceae</taxon>
        <taxon>Fusarium</taxon>
        <taxon>Fusarium oxysporum species complex</taxon>
    </lineage>
</organism>
<dbReference type="PANTHER" id="PTHR45832">
    <property type="entry name" value="SERINE/THREONINE-PROTEIN KINASE SAMKA-RELATED-RELATED"/>
    <property type="match status" value="1"/>
</dbReference>
<reference evidence="4" key="1">
    <citation type="submission" date="2021-04" db="EMBL/GenBank/DDBJ databases">
        <title>First draft genome resource for Brassicaceae pathogens Fusarium oxysporum f. sp. raphani and Fusarium oxysporum f. sp. rapae.</title>
        <authorList>
            <person name="Asai S."/>
        </authorList>
    </citation>
    <scope>NUCLEOTIDE SEQUENCE</scope>
    <source>
        <strain evidence="4">Tf1208</strain>
    </source>
</reference>
<evidence type="ECO:0000259" key="3">
    <source>
        <dbReference type="PROSITE" id="PS50011"/>
    </source>
</evidence>
<evidence type="ECO:0000313" key="4">
    <source>
        <dbReference type="EMBL" id="KAG7402687.1"/>
    </source>
</evidence>
<dbReference type="GO" id="GO:0004672">
    <property type="term" value="F:protein kinase activity"/>
    <property type="evidence" value="ECO:0007669"/>
    <property type="project" value="InterPro"/>
</dbReference>
<dbReference type="SMART" id="SM00220">
    <property type="entry name" value="S_TKc"/>
    <property type="match status" value="1"/>
</dbReference>
<protein>
    <submittedName>
        <fullName evidence="4">CTD kinase subunit alpha</fullName>
    </submittedName>
</protein>
<keyword evidence="4" id="KW-0418">Kinase</keyword>
<proteinExistence type="predicted"/>
<dbReference type="InterPro" id="IPR000719">
    <property type="entry name" value="Prot_kinase_dom"/>
</dbReference>
<feature type="domain" description="Protein kinase" evidence="3">
    <location>
        <begin position="91"/>
        <end position="325"/>
    </location>
</feature>
<dbReference type="InterPro" id="IPR051931">
    <property type="entry name" value="PAK3-like"/>
</dbReference>
<dbReference type="PANTHER" id="PTHR45832:SF22">
    <property type="entry name" value="SERINE_THREONINE-PROTEIN KINASE SAMKA-RELATED"/>
    <property type="match status" value="1"/>
</dbReference>
<dbReference type="Pfam" id="PF00069">
    <property type="entry name" value="Pkinase"/>
    <property type="match status" value="1"/>
</dbReference>
<keyword evidence="2" id="KW-0067">ATP-binding</keyword>
<dbReference type="EMBL" id="JAELUQ010000017">
    <property type="protein sequence ID" value="KAG7402687.1"/>
    <property type="molecule type" value="Genomic_DNA"/>
</dbReference>
<accession>A0A8J5NG57</accession>
<dbReference type="AlphaFoldDB" id="A0A8J5NG57"/>
<dbReference type="PROSITE" id="PS50011">
    <property type="entry name" value="PROTEIN_KINASE_DOM"/>
    <property type="match status" value="1"/>
</dbReference>
<comment type="caution">
    <text evidence="4">The sequence shown here is derived from an EMBL/GenBank/DDBJ whole genome shotgun (WGS) entry which is preliminary data.</text>
</comment>
<sequence>MATRRKRPRTRFIEAQDELARSSRPTIVGYNPDSSHNGIPIGSSIGSYDSVLTKANPCIPPAHDPPVHGLRHNSEKRLQIAGNSSEEHYKTFFTMIIGRSKVDAAYRRSNTYGPVRDNGPKSAWLKEVSGENAEKQLQIAQSIGHENFVRQLAVYEEREGFVVAYEFVPMSLSEVVANMNLSGSELATILKQVIGGLLYLEQHGLCHAQLTCSDILINHEGNVKIWGHQYYESQSSAAMVDALCVLTAQLMSGREGIQQPETVSYGRWQDHADFIDFFQQMLAARSDQSHGSTATKCSLERLSRVWPYNRTASWLMRLIFYSTLS</sequence>